<evidence type="ECO:0000256" key="2">
    <source>
        <dbReference type="ARBA" id="ARBA00012438"/>
    </source>
</evidence>
<evidence type="ECO:0000256" key="7">
    <source>
        <dbReference type="ARBA" id="ARBA00022840"/>
    </source>
</evidence>
<dbReference type="InterPro" id="IPR036890">
    <property type="entry name" value="HATPase_C_sf"/>
</dbReference>
<evidence type="ECO:0000256" key="1">
    <source>
        <dbReference type="ARBA" id="ARBA00000085"/>
    </source>
</evidence>
<evidence type="ECO:0000256" key="6">
    <source>
        <dbReference type="ARBA" id="ARBA00022777"/>
    </source>
</evidence>
<feature type="transmembrane region" description="Helical" evidence="8">
    <location>
        <begin position="31"/>
        <end position="50"/>
    </location>
</feature>
<reference evidence="10 11" key="1">
    <citation type="submission" date="2017-03" db="EMBL/GenBank/DDBJ databases">
        <title>Draft Genome sequence of Marispirochaeta sp. strain JC444.</title>
        <authorList>
            <person name="Shivani Y."/>
            <person name="Subhash Y."/>
            <person name="Sasikala C."/>
            <person name="Ramana C."/>
        </authorList>
    </citation>
    <scope>NUCLEOTIDE SEQUENCE [LARGE SCALE GENOMIC DNA]</scope>
    <source>
        <strain evidence="10 11">JC444</strain>
    </source>
</reference>
<dbReference type="STRING" id="1963862.B4O97_17890"/>
<organism evidence="10 11">
    <name type="scientific">Marispirochaeta aestuarii</name>
    <dbReference type="NCBI Taxonomy" id="1963862"/>
    <lineage>
        <taxon>Bacteria</taxon>
        <taxon>Pseudomonadati</taxon>
        <taxon>Spirochaetota</taxon>
        <taxon>Spirochaetia</taxon>
        <taxon>Spirochaetales</taxon>
        <taxon>Spirochaetaceae</taxon>
        <taxon>Marispirochaeta</taxon>
    </lineage>
</organism>
<dbReference type="EC" id="2.7.13.3" evidence="2"/>
<dbReference type="InterPro" id="IPR011495">
    <property type="entry name" value="Sig_transdc_His_kin_sub2_dim/P"/>
</dbReference>
<dbReference type="OrthoDB" id="9767435at2"/>
<protein>
    <recommendedName>
        <fullName evidence="2">histidine kinase</fullName>
        <ecNumber evidence="2">2.7.13.3</ecNumber>
    </recommendedName>
</protein>
<keyword evidence="7" id="KW-0067">ATP-binding</keyword>
<dbReference type="GO" id="GO:0005524">
    <property type="term" value="F:ATP binding"/>
    <property type="evidence" value="ECO:0007669"/>
    <property type="project" value="UniProtKB-KW"/>
</dbReference>
<dbReference type="Gene3D" id="3.30.565.10">
    <property type="entry name" value="Histidine kinase-like ATPase, C-terminal domain"/>
    <property type="match status" value="1"/>
</dbReference>
<keyword evidence="8" id="KW-0812">Transmembrane</keyword>
<keyword evidence="8" id="KW-0472">Membrane</keyword>
<dbReference type="PANTHER" id="PTHR41523:SF8">
    <property type="entry name" value="ETHYLENE RESPONSE SENSOR PROTEIN"/>
    <property type="match status" value="1"/>
</dbReference>
<feature type="transmembrane region" description="Helical" evidence="8">
    <location>
        <begin position="56"/>
        <end position="76"/>
    </location>
</feature>
<evidence type="ECO:0000256" key="3">
    <source>
        <dbReference type="ARBA" id="ARBA00022553"/>
    </source>
</evidence>
<evidence type="ECO:0000256" key="4">
    <source>
        <dbReference type="ARBA" id="ARBA00022679"/>
    </source>
</evidence>
<evidence type="ECO:0000313" key="10">
    <source>
        <dbReference type="EMBL" id="ORC30710.1"/>
    </source>
</evidence>
<dbReference type="RefSeq" id="WP_083052884.1">
    <property type="nucleotide sequence ID" value="NZ_MWQY01000029.1"/>
</dbReference>
<dbReference type="Proteomes" id="UP000192343">
    <property type="component" value="Unassembled WGS sequence"/>
</dbReference>
<feature type="transmembrane region" description="Helical" evidence="8">
    <location>
        <begin position="83"/>
        <end position="106"/>
    </location>
</feature>
<dbReference type="GO" id="GO:0004673">
    <property type="term" value="F:protein histidine kinase activity"/>
    <property type="evidence" value="ECO:0007669"/>
    <property type="project" value="UniProtKB-EC"/>
</dbReference>
<name>A0A1Y1RTE8_9SPIO</name>
<dbReference type="PROSITE" id="PS50109">
    <property type="entry name" value="HIS_KIN"/>
    <property type="match status" value="1"/>
</dbReference>
<dbReference type="InterPro" id="IPR003594">
    <property type="entry name" value="HATPase_dom"/>
</dbReference>
<dbReference type="PANTHER" id="PTHR41523">
    <property type="entry name" value="TWO-COMPONENT SYSTEM SENSOR PROTEIN"/>
    <property type="match status" value="1"/>
</dbReference>
<keyword evidence="4" id="KW-0808">Transferase</keyword>
<dbReference type="AlphaFoldDB" id="A0A1Y1RTE8"/>
<evidence type="ECO:0000256" key="8">
    <source>
        <dbReference type="SAM" id="Phobius"/>
    </source>
</evidence>
<accession>A0A1Y1RTE8</accession>
<gene>
    <name evidence="10" type="ORF">B4O97_17890</name>
</gene>
<keyword evidence="8" id="KW-1133">Transmembrane helix</keyword>
<feature type="transmembrane region" description="Helical" evidence="8">
    <location>
        <begin position="163"/>
        <end position="186"/>
    </location>
</feature>
<keyword evidence="11" id="KW-1185">Reference proteome</keyword>
<comment type="caution">
    <text evidence="10">The sequence shown here is derived from an EMBL/GenBank/DDBJ whole genome shotgun (WGS) entry which is preliminary data.</text>
</comment>
<feature type="transmembrane region" description="Helical" evidence="8">
    <location>
        <begin position="118"/>
        <end position="134"/>
    </location>
</feature>
<dbReference type="Pfam" id="PF07568">
    <property type="entry name" value="HisKA_2"/>
    <property type="match status" value="1"/>
</dbReference>
<dbReference type="EMBL" id="MWQY01000029">
    <property type="protein sequence ID" value="ORC30710.1"/>
    <property type="molecule type" value="Genomic_DNA"/>
</dbReference>
<proteinExistence type="predicted"/>
<evidence type="ECO:0000313" key="11">
    <source>
        <dbReference type="Proteomes" id="UP000192343"/>
    </source>
</evidence>
<feature type="domain" description="Histidine kinase" evidence="9">
    <location>
        <begin position="205"/>
        <end position="393"/>
    </location>
</feature>
<keyword evidence="3" id="KW-0597">Phosphoprotein</keyword>
<feature type="transmembrane region" description="Helical" evidence="8">
    <location>
        <begin position="139"/>
        <end position="157"/>
    </location>
</feature>
<keyword evidence="6" id="KW-0418">Kinase</keyword>
<dbReference type="Pfam" id="PF02518">
    <property type="entry name" value="HATPase_c"/>
    <property type="match status" value="1"/>
</dbReference>
<evidence type="ECO:0000256" key="5">
    <source>
        <dbReference type="ARBA" id="ARBA00022741"/>
    </source>
</evidence>
<sequence>MRVNQICNCCSRRISVAYPSANEFDKVRIKAFLILVSIFLLTTLVYLVLYALLSKWVLVGINLLWICISGSSLFLMLNGKYDLAIGVGIIGLGIVFQYRIILFPLLRIYDHFPFDTEIYLAILIFFFFLSGLTVRKVIYIHIYSISALIGLILYSILYHSDVFLLTFVLSLIYFFSFPIAVTYILFNGMNRLERLSKCDRLLLKESNHRIKNNLATLSSLISLESKYHLFSQHSVLEELRGKVDAIMLLHETMYSEDSYEEIDLSEYLKKLLNDVVGIGRTANITSNIDQIRLDVKFALEVGLIIVEFVNNSIKHAKPKGQNLLINVEVHVVNKQLSIIYRDNGAGMESVDKIKDLPMHTGLQIITEIVKYREGKIRVDSSAGFEYTIHFPLN</sequence>
<evidence type="ECO:0000259" key="9">
    <source>
        <dbReference type="PROSITE" id="PS50109"/>
    </source>
</evidence>
<dbReference type="SUPFAM" id="SSF55874">
    <property type="entry name" value="ATPase domain of HSP90 chaperone/DNA topoisomerase II/histidine kinase"/>
    <property type="match status" value="1"/>
</dbReference>
<comment type="catalytic activity">
    <reaction evidence="1">
        <text>ATP + protein L-histidine = ADP + protein N-phospho-L-histidine.</text>
        <dbReference type="EC" id="2.7.13.3"/>
    </reaction>
</comment>
<dbReference type="InterPro" id="IPR005467">
    <property type="entry name" value="His_kinase_dom"/>
</dbReference>
<keyword evidence="5" id="KW-0547">Nucleotide-binding</keyword>